<proteinExistence type="predicted"/>
<name>A0ABW4XFP8_9ACTN</name>
<evidence type="ECO:0000313" key="2">
    <source>
        <dbReference type="Proteomes" id="UP001597402"/>
    </source>
</evidence>
<accession>A0ABW4XFP8</accession>
<dbReference type="EMBL" id="JBHUHP010000030">
    <property type="protein sequence ID" value="MFD2094281.1"/>
    <property type="molecule type" value="Genomic_DNA"/>
</dbReference>
<protein>
    <submittedName>
        <fullName evidence="1">Uncharacterized protein</fullName>
    </submittedName>
</protein>
<gene>
    <name evidence="1" type="ORF">ACFSHS_22155</name>
</gene>
<reference evidence="2" key="1">
    <citation type="journal article" date="2019" name="Int. J. Syst. Evol. Microbiol.">
        <title>The Global Catalogue of Microorganisms (GCM) 10K type strain sequencing project: providing services to taxonomists for standard genome sequencing and annotation.</title>
        <authorList>
            <consortium name="The Broad Institute Genomics Platform"/>
            <consortium name="The Broad Institute Genome Sequencing Center for Infectious Disease"/>
            <person name="Wu L."/>
            <person name="Ma J."/>
        </authorList>
    </citation>
    <scope>NUCLEOTIDE SEQUENCE [LARGE SCALE GENOMIC DNA]</scope>
    <source>
        <strain evidence="2">JCM 3338</strain>
    </source>
</reference>
<comment type="caution">
    <text evidence="1">The sequence shown here is derived from an EMBL/GenBank/DDBJ whole genome shotgun (WGS) entry which is preliminary data.</text>
</comment>
<keyword evidence="2" id="KW-1185">Reference proteome</keyword>
<dbReference type="RefSeq" id="WP_376880970.1">
    <property type="nucleotide sequence ID" value="NZ_JBHUHP010000030.1"/>
</dbReference>
<evidence type="ECO:0000313" key="1">
    <source>
        <dbReference type="EMBL" id="MFD2094281.1"/>
    </source>
</evidence>
<dbReference type="Proteomes" id="UP001597402">
    <property type="component" value="Unassembled WGS sequence"/>
</dbReference>
<organism evidence="1 2">
    <name type="scientific">Blastococcus deserti</name>
    <dbReference type="NCBI Taxonomy" id="2259033"/>
    <lineage>
        <taxon>Bacteria</taxon>
        <taxon>Bacillati</taxon>
        <taxon>Actinomycetota</taxon>
        <taxon>Actinomycetes</taxon>
        <taxon>Geodermatophilales</taxon>
        <taxon>Geodermatophilaceae</taxon>
        <taxon>Blastococcus</taxon>
    </lineage>
</organism>
<sequence length="180" mass="19979">MNTALWSRRSELDYTVTPQRNNGDDTVVTVDRAADLADLLARTAAELLDALLAIHLDTLVHLAERRGWDTELLLRAADCVRSSGWEARVLLPEKISPYRRDLVARAGGTVDAHGGRAFLAIHDRSGSELQRVEAEVPADWHSLRAALYRIAWADPETVELQPRQRAGLDLGPRLKINVSS</sequence>